<evidence type="ECO:0000256" key="6">
    <source>
        <dbReference type="ARBA" id="ARBA00023163"/>
    </source>
</evidence>
<dbReference type="Pfam" id="PF01475">
    <property type="entry name" value="FUR"/>
    <property type="match status" value="1"/>
</dbReference>
<dbReference type="GO" id="GO:0045892">
    <property type="term" value="P:negative regulation of DNA-templated transcription"/>
    <property type="evidence" value="ECO:0007669"/>
    <property type="project" value="TreeGrafter"/>
</dbReference>
<keyword evidence="7" id="KW-0479">Metal-binding</keyword>
<comment type="caution">
    <text evidence="10">The sequence shown here is derived from an EMBL/GenBank/DDBJ whole genome shotgun (WGS) entry which is preliminary data.</text>
</comment>
<dbReference type="AlphaFoldDB" id="A0A0A2BEL5"/>
<dbReference type="PANTHER" id="PTHR33202">
    <property type="entry name" value="ZINC UPTAKE REGULATION PROTEIN"/>
    <property type="match status" value="1"/>
</dbReference>
<evidence type="ECO:0000256" key="3">
    <source>
        <dbReference type="ARBA" id="ARBA00022833"/>
    </source>
</evidence>
<evidence type="ECO:0000313" key="11">
    <source>
        <dbReference type="Proteomes" id="UP000030481"/>
    </source>
</evidence>
<accession>A0A0A2BEL5</accession>
<feature type="coiled-coil region" evidence="9">
    <location>
        <begin position="17"/>
        <end position="44"/>
    </location>
</feature>
<evidence type="ECO:0000256" key="8">
    <source>
        <dbReference type="PIRSR" id="PIRSR602481-2"/>
    </source>
</evidence>
<dbReference type="RefSeq" id="WP_032516740.1">
    <property type="nucleotide sequence ID" value="NZ_JNAR01000001.1"/>
</dbReference>
<feature type="binding site" evidence="7">
    <location>
        <position position="139"/>
    </location>
    <ligand>
        <name>Zn(2+)</name>
        <dbReference type="ChEBI" id="CHEBI:29105"/>
    </ligand>
</feature>
<keyword evidence="8" id="KW-0408">Iron</keyword>
<keyword evidence="3 7" id="KW-0862">Zinc</keyword>
<dbReference type="GO" id="GO:1900376">
    <property type="term" value="P:regulation of secondary metabolite biosynthetic process"/>
    <property type="evidence" value="ECO:0007669"/>
    <property type="project" value="TreeGrafter"/>
</dbReference>
<evidence type="ECO:0000256" key="9">
    <source>
        <dbReference type="SAM" id="Coils"/>
    </source>
</evidence>
<dbReference type="Gene3D" id="3.30.1490.190">
    <property type="match status" value="1"/>
</dbReference>
<sequence>MIKNTGQKKISETMVTKPDITKRQEQLLEELNKCEDELSGQELHRQLIESGKAMGLTTVYRNLQVLIKHGLIRSRHLPTGEVLYTPVDRDIHHLTCVQCGETSKMEGCPVKDIHTPKTNPKKFQLLFHTLEYFGLCQNCYQAQS</sequence>
<dbReference type="InterPro" id="IPR002481">
    <property type="entry name" value="FUR"/>
</dbReference>
<dbReference type="InterPro" id="IPR036388">
    <property type="entry name" value="WH-like_DNA-bd_sf"/>
</dbReference>
<protein>
    <submittedName>
        <fullName evidence="10">Zinc uptake regulation protein ZUR</fullName>
    </submittedName>
</protein>
<dbReference type="GO" id="GO:0000976">
    <property type="term" value="F:transcription cis-regulatory region binding"/>
    <property type="evidence" value="ECO:0007669"/>
    <property type="project" value="TreeGrafter"/>
</dbReference>
<evidence type="ECO:0000256" key="7">
    <source>
        <dbReference type="PIRSR" id="PIRSR602481-1"/>
    </source>
</evidence>
<evidence type="ECO:0000256" key="1">
    <source>
        <dbReference type="ARBA" id="ARBA00007957"/>
    </source>
</evidence>
<gene>
    <name evidence="10" type="ORF">EV01_0095</name>
</gene>
<dbReference type="InterPro" id="IPR043135">
    <property type="entry name" value="Fur_C"/>
</dbReference>
<evidence type="ECO:0000256" key="4">
    <source>
        <dbReference type="ARBA" id="ARBA00023015"/>
    </source>
</evidence>
<keyword evidence="2" id="KW-0678">Repressor</keyword>
<feature type="binding site" evidence="7">
    <location>
        <position position="99"/>
    </location>
    <ligand>
        <name>Zn(2+)</name>
        <dbReference type="ChEBI" id="CHEBI:29105"/>
    </ligand>
</feature>
<organism evidence="10 11">
    <name type="scientific">Prochlorococcus marinus str. MIT 9401</name>
    <dbReference type="NCBI Taxonomy" id="167551"/>
    <lineage>
        <taxon>Bacteria</taxon>
        <taxon>Bacillati</taxon>
        <taxon>Cyanobacteriota</taxon>
        <taxon>Cyanophyceae</taxon>
        <taxon>Synechococcales</taxon>
        <taxon>Prochlorococcaceae</taxon>
        <taxon>Prochlorococcus</taxon>
    </lineage>
</organism>
<dbReference type="CDD" id="cd07153">
    <property type="entry name" value="Fur_like"/>
    <property type="match status" value="1"/>
</dbReference>
<keyword evidence="5" id="KW-0238">DNA-binding</keyword>
<keyword evidence="6" id="KW-0804">Transcription</keyword>
<dbReference type="EMBL" id="JNAR01000001">
    <property type="protein sequence ID" value="KGG11055.1"/>
    <property type="molecule type" value="Genomic_DNA"/>
</dbReference>
<dbReference type="InterPro" id="IPR036390">
    <property type="entry name" value="WH_DNA-bd_sf"/>
</dbReference>
<comment type="similarity">
    <text evidence="1">Belongs to the Fur family.</text>
</comment>
<feature type="binding site" evidence="8">
    <location>
        <position position="128"/>
    </location>
    <ligand>
        <name>Fe cation</name>
        <dbReference type="ChEBI" id="CHEBI:24875"/>
    </ligand>
</feature>
<dbReference type="Gene3D" id="1.10.10.10">
    <property type="entry name" value="Winged helix-like DNA-binding domain superfamily/Winged helix DNA-binding domain"/>
    <property type="match status" value="1"/>
</dbReference>
<proteinExistence type="inferred from homology"/>
<dbReference type="Proteomes" id="UP000030481">
    <property type="component" value="Unassembled WGS sequence"/>
</dbReference>
<dbReference type="SUPFAM" id="SSF46785">
    <property type="entry name" value="Winged helix' DNA-binding domain"/>
    <property type="match status" value="1"/>
</dbReference>
<feature type="binding site" evidence="7">
    <location>
        <position position="136"/>
    </location>
    <ligand>
        <name>Zn(2+)</name>
        <dbReference type="ChEBI" id="CHEBI:29105"/>
    </ligand>
</feature>
<dbReference type="GO" id="GO:0008270">
    <property type="term" value="F:zinc ion binding"/>
    <property type="evidence" value="ECO:0007669"/>
    <property type="project" value="TreeGrafter"/>
</dbReference>
<reference evidence="11" key="1">
    <citation type="journal article" date="2014" name="Sci. Data">
        <title>Genomes of diverse isolates of the marine cyanobacterium Prochlorococcus.</title>
        <authorList>
            <person name="Biller S."/>
            <person name="Berube P."/>
            <person name="Thompson J."/>
            <person name="Kelly L."/>
            <person name="Roggensack S."/>
            <person name="Awad L."/>
            <person name="Roache-Johnson K."/>
            <person name="Ding H."/>
            <person name="Giovannoni S.J."/>
            <person name="Moore L.R."/>
            <person name="Chisholm S.W."/>
        </authorList>
    </citation>
    <scope>NUCLEOTIDE SEQUENCE [LARGE SCALE GENOMIC DNA]</scope>
</reference>
<dbReference type="PANTHER" id="PTHR33202:SF19">
    <property type="entry name" value="FERRIC UPTAKE REGULATION PROTEIN"/>
    <property type="match status" value="1"/>
</dbReference>
<evidence type="ECO:0000313" key="10">
    <source>
        <dbReference type="EMBL" id="KGG11055.1"/>
    </source>
</evidence>
<dbReference type="GO" id="GO:0003700">
    <property type="term" value="F:DNA-binding transcription factor activity"/>
    <property type="evidence" value="ECO:0007669"/>
    <property type="project" value="InterPro"/>
</dbReference>
<keyword evidence="9" id="KW-0175">Coiled coil</keyword>
<keyword evidence="4" id="KW-0805">Transcription regulation</keyword>
<comment type="cofactor">
    <cofactor evidence="7">
        <name>Zn(2+)</name>
        <dbReference type="ChEBI" id="CHEBI:29105"/>
    </cofactor>
    <text evidence="7">Binds 1 zinc ion per subunit.</text>
</comment>
<comment type="cofactor">
    <cofactor evidence="8">
        <name>Mn(2+)</name>
        <dbReference type="ChEBI" id="CHEBI:29035"/>
    </cofactor>
    <cofactor evidence="8">
        <name>Fe(2+)</name>
        <dbReference type="ChEBI" id="CHEBI:29033"/>
    </cofactor>
    <text evidence="8">Binds 1 Mn(2+) or Fe(2+) ion per subunit.</text>
</comment>
<feature type="binding site" evidence="7">
    <location>
        <position position="96"/>
    </location>
    <ligand>
        <name>Zn(2+)</name>
        <dbReference type="ChEBI" id="CHEBI:29105"/>
    </ligand>
</feature>
<evidence type="ECO:0000256" key="5">
    <source>
        <dbReference type="ARBA" id="ARBA00023125"/>
    </source>
</evidence>
<name>A0A0A2BEL5_PROMR</name>
<evidence type="ECO:0000256" key="2">
    <source>
        <dbReference type="ARBA" id="ARBA00022491"/>
    </source>
</evidence>